<accession>A0A4Y7Q9A6</accession>
<dbReference type="VEuPathDB" id="FungiDB:BD410DRAFT_802344"/>
<gene>
    <name evidence="3" type="ORF">BD410DRAFT_802344</name>
</gene>
<feature type="coiled-coil region" evidence="1">
    <location>
        <begin position="138"/>
        <end position="207"/>
    </location>
</feature>
<evidence type="ECO:0000313" key="3">
    <source>
        <dbReference type="EMBL" id="TDL24045.1"/>
    </source>
</evidence>
<evidence type="ECO:0000256" key="2">
    <source>
        <dbReference type="SAM" id="MobiDB-lite"/>
    </source>
</evidence>
<keyword evidence="1" id="KW-0175">Coiled coil</keyword>
<evidence type="ECO:0000313" key="4">
    <source>
        <dbReference type="Proteomes" id="UP000294933"/>
    </source>
</evidence>
<sequence>MSDCRSRAFCAILDSVDIRHTSYASPSVGWYYTARSLRIGSSCEDGQPGSVNVLVTHVLAIPTVCRAELIWLELKMESHSGTSRTRDASQITDAKNTRNGVWAITFKHGDGQGRRSTRVRWEAGYLSYRVFLDAFGKKSRAETVLIRARARLRQARANRDLAKTREAGAEEQLARLRVDLAHQESTVQAMRDQRSSAQQMVDSYRDEYLELKLLLCTTEEREENDLAGTEDNRTTDEYAEDTVSEERGDVIMYFTFVDRTPEFCVMRDDKEIDGEL</sequence>
<feature type="region of interest" description="Disordered" evidence="2">
    <location>
        <begin position="222"/>
        <end position="242"/>
    </location>
</feature>
<protein>
    <submittedName>
        <fullName evidence="3">Uncharacterized protein</fullName>
    </submittedName>
</protein>
<dbReference type="EMBL" id="ML170168">
    <property type="protein sequence ID" value="TDL24045.1"/>
    <property type="molecule type" value="Genomic_DNA"/>
</dbReference>
<reference evidence="3 4" key="1">
    <citation type="submission" date="2018-06" db="EMBL/GenBank/DDBJ databases">
        <title>A transcriptomic atlas of mushroom development highlights an independent origin of complex multicellularity.</title>
        <authorList>
            <consortium name="DOE Joint Genome Institute"/>
            <person name="Krizsan K."/>
            <person name="Almasi E."/>
            <person name="Merenyi Z."/>
            <person name="Sahu N."/>
            <person name="Viragh M."/>
            <person name="Koszo T."/>
            <person name="Mondo S."/>
            <person name="Kiss B."/>
            <person name="Balint B."/>
            <person name="Kues U."/>
            <person name="Barry K."/>
            <person name="Hegedus J.C."/>
            <person name="Henrissat B."/>
            <person name="Johnson J."/>
            <person name="Lipzen A."/>
            <person name="Ohm R."/>
            <person name="Nagy I."/>
            <person name="Pangilinan J."/>
            <person name="Yan J."/>
            <person name="Xiong Y."/>
            <person name="Grigoriev I.V."/>
            <person name="Hibbett D.S."/>
            <person name="Nagy L.G."/>
        </authorList>
    </citation>
    <scope>NUCLEOTIDE SEQUENCE [LARGE SCALE GENOMIC DNA]</scope>
    <source>
        <strain evidence="3 4">SZMC22713</strain>
    </source>
</reference>
<dbReference type="AlphaFoldDB" id="A0A4Y7Q9A6"/>
<name>A0A4Y7Q9A6_9AGAM</name>
<keyword evidence="4" id="KW-1185">Reference proteome</keyword>
<proteinExistence type="predicted"/>
<organism evidence="3 4">
    <name type="scientific">Rickenella mellea</name>
    <dbReference type="NCBI Taxonomy" id="50990"/>
    <lineage>
        <taxon>Eukaryota</taxon>
        <taxon>Fungi</taxon>
        <taxon>Dikarya</taxon>
        <taxon>Basidiomycota</taxon>
        <taxon>Agaricomycotina</taxon>
        <taxon>Agaricomycetes</taxon>
        <taxon>Hymenochaetales</taxon>
        <taxon>Rickenellaceae</taxon>
        <taxon>Rickenella</taxon>
    </lineage>
</organism>
<evidence type="ECO:0000256" key="1">
    <source>
        <dbReference type="SAM" id="Coils"/>
    </source>
</evidence>
<dbReference type="Proteomes" id="UP000294933">
    <property type="component" value="Unassembled WGS sequence"/>
</dbReference>